<evidence type="ECO:0000313" key="1">
    <source>
        <dbReference type="EMBL" id="QHU02036.1"/>
    </source>
</evidence>
<sequence>MAQKEWNKKFSDDMNKKTGGKGLWDIENKKTQPIAINRATGLKIYCPCCMDSGSTYNLMGRAYCDNKDNAPYSENHMICWENALADFPKKNK</sequence>
<proteinExistence type="predicted"/>
<protein>
    <submittedName>
        <fullName evidence="1">Uncharacterized protein</fullName>
    </submittedName>
</protein>
<reference evidence="1" key="1">
    <citation type="journal article" date="2020" name="Nature">
        <title>Giant virus diversity and host interactions through global metagenomics.</title>
        <authorList>
            <person name="Schulz F."/>
            <person name="Roux S."/>
            <person name="Paez-Espino D."/>
            <person name="Jungbluth S."/>
            <person name="Walsh D.A."/>
            <person name="Denef V.J."/>
            <person name="McMahon K.D."/>
            <person name="Konstantinidis K.T."/>
            <person name="Eloe-Fadrosh E.A."/>
            <person name="Kyrpides N.C."/>
            <person name="Woyke T."/>
        </authorList>
    </citation>
    <scope>NUCLEOTIDE SEQUENCE</scope>
    <source>
        <strain evidence="1">GVMAG-M-3300025880-56</strain>
    </source>
</reference>
<name>A0A6C0JBH3_9ZZZZ</name>
<accession>A0A6C0JBH3</accession>
<organism evidence="1">
    <name type="scientific">viral metagenome</name>
    <dbReference type="NCBI Taxonomy" id="1070528"/>
    <lineage>
        <taxon>unclassified sequences</taxon>
        <taxon>metagenomes</taxon>
        <taxon>organismal metagenomes</taxon>
    </lineage>
</organism>
<dbReference type="AlphaFoldDB" id="A0A6C0JBH3"/>
<dbReference type="EMBL" id="MN740351">
    <property type="protein sequence ID" value="QHU02036.1"/>
    <property type="molecule type" value="Genomic_DNA"/>
</dbReference>